<evidence type="ECO:0000313" key="1">
    <source>
        <dbReference type="EMBL" id="KAJ4836690.1"/>
    </source>
</evidence>
<sequence>MRSNPLSDEDIIKILAKLNIPASLDDLTRSPTQDFLHQLYPNLIVHLELPKPTLVEICGYSSVDIHSVVAPMDMALVLLGSPLLFTKKMIFEATAVGTKEVIVCILPYIIQRKNIRCFLSSVWDDLIRIGDERIRLETNILLLDKEVAHLGRESELPIVDAMVREMKQSIVGCSSCVLSAWFRTLKKKKRILEEEESVQKDVGKAIRLLKPEPYVNPDALFVSEEEFEEAMRLEMLENARRAVMPEMPAAHPFRKAVLAFELFTKVHGTLYRHHVQLKAVQEQVHSELYGHHVHMKAVQEQFKQYRDSVGLMLSRFDEVKRRVVEGILPDQN</sequence>
<reference evidence="1" key="2">
    <citation type="journal article" date="2023" name="Plants (Basel)">
        <title>Annotation of the Turnera subulata (Passifloraceae) Draft Genome Reveals the S-Locus Evolved after the Divergence of Turneroideae from Passifloroideae in a Stepwise Manner.</title>
        <authorList>
            <person name="Henning P.M."/>
            <person name="Roalson E.H."/>
            <person name="Mir W."/>
            <person name="McCubbin A.G."/>
            <person name="Shore J.S."/>
        </authorList>
    </citation>
    <scope>NUCLEOTIDE SEQUENCE</scope>
    <source>
        <strain evidence="1">F60SS</strain>
    </source>
</reference>
<gene>
    <name evidence="1" type="ORF">Tsubulata_014842</name>
</gene>
<evidence type="ECO:0000313" key="2">
    <source>
        <dbReference type="Proteomes" id="UP001141552"/>
    </source>
</evidence>
<organism evidence="1 2">
    <name type="scientific">Turnera subulata</name>
    <dbReference type="NCBI Taxonomy" id="218843"/>
    <lineage>
        <taxon>Eukaryota</taxon>
        <taxon>Viridiplantae</taxon>
        <taxon>Streptophyta</taxon>
        <taxon>Embryophyta</taxon>
        <taxon>Tracheophyta</taxon>
        <taxon>Spermatophyta</taxon>
        <taxon>Magnoliopsida</taxon>
        <taxon>eudicotyledons</taxon>
        <taxon>Gunneridae</taxon>
        <taxon>Pentapetalae</taxon>
        <taxon>rosids</taxon>
        <taxon>fabids</taxon>
        <taxon>Malpighiales</taxon>
        <taxon>Passifloraceae</taxon>
        <taxon>Turnera</taxon>
    </lineage>
</organism>
<protein>
    <submittedName>
        <fullName evidence="1">Uncharacterized protein</fullName>
    </submittedName>
</protein>
<keyword evidence="2" id="KW-1185">Reference proteome</keyword>
<proteinExistence type="predicted"/>
<dbReference type="AlphaFoldDB" id="A0A9Q0FU78"/>
<comment type="caution">
    <text evidence="1">The sequence shown here is derived from an EMBL/GenBank/DDBJ whole genome shotgun (WGS) entry which is preliminary data.</text>
</comment>
<reference evidence="1" key="1">
    <citation type="submission" date="2022-02" db="EMBL/GenBank/DDBJ databases">
        <authorList>
            <person name="Henning P.M."/>
            <person name="McCubbin A.G."/>
            <person name="Shore J.S."/>
        </authorList>
    </citation>
    <scope>NUCLEOTIDE SEQUENCE</scope>
    <source>
        <strain evidence="1">F60SS</strain>
        <tissue evidence="1">Leaves</tissue>
    </source>
</reference>
<dbReference type="EMBL" id="JAKUCV010004039">
    <property type="protein sequence ID" value="KAJ4836690.1"/>
    <property type="molecule type" value="Genomic_DNA"/>
</dbReference>
<name>A0A9Q0FU78_9ROSI</name>
<accession>A0A9Q0FU78</accession>
<dbReference type="Proteomes" id="UP001141552">
    <property type="component" value="Unassembled WGS sequence"/>
</dbReference>